<keyword evidence="2" id="KW-0812">Transmembrane</keyword>
<feature type="compositionally biased region" description="Basic residues" evidence="1">
    <location>
        <begin position="281"/>
        <end position="293"/>
    </location>
</feature>
<keyword evidence="2" id="KW-1133">Transmembrane helix</keyword>
<organism evidence="3 4">
    <name type="scientific">Thermothelomyces thermophilus (strain ATCC 42464 / BCRC 31852 / DSM 1799)</name>
    <name type="common">Sporotrichum thermophile</name>
    <dbReference type="NCBI Taxonomy" id="573729"/>
    <lineage>
        <taxon>Eukaryota</taxon>
        <taxon>Fungi</taxon>
        <taxon>Dikarya</taxon>
        <taxon>Ascomycota</taxon>
        <taxon>Pezizomycotina</taxon>
        <taxon>Sordariomycetes</taxon>
        <taxon>Sordariomycetidae</taxon>
        <taxon>Sordariales</taxon>
        <taxon>Chaetomiaceae</taxon>
        <taxon>Thermothelomyces</taxon>
    </lineage>
</organism>
<accession>G2Q1D8</accession>
<dbReference type="InParanoid" id="G2Q1D8"/>
<feature type="compositionally biased region" description="Low complexity" evidence="1">
    <location>
        <begin position="298"/>
        <end position="314"/>
    </location>
</feature>
<feature type="region of interest" description="Disordered" evidence="1">
    <location>
        <begin position="112"/>
        <end position="314"/>
    </location>
</feature>
<dbReference type="VEuPathDB" id="FungiDB:MYCTH_2296309"/>
<keyword evidence="4" id="KW-1185">Reference proteome</keyword>
<dbReference type="EMBL" id="CP003002">
    <property type="protein sequence ID" value="AEO54128.1"/>
    <property type="molecule type" value="Genomic_DNA"/>
</dbReference>
<dbReference type="AlphaFoldDB" id="G2Q1D8"/>
<feature type="compositionally biased region" description="Polar residues" evidence="1">
    <location>
        <begin position="1"/>
        <end position="12"/>
    </location>
</feature>
<feature type="region of interest" description="Disordered" evidence="1">
    <location>
        <begin position="1"/>
        <end position="28"/>
    </location>
</feature>
<evidence type="ECO:0000313" key="3">
    <source>
        <dbReference type="EMBL" id="AEO54128.1"/>
    </source>
</evidence>
<protein>
    <submittedName>
        <fullName evidence="3">Uncharacterized protein</fullName>
    </submittedName>
</protein>
<feature type="transmembrane region" description="Helical" evidence="2">
    <location>
        <begin position="36"/>
        <end position="60"/>
    </location>
</feature>
<dbReference type="RefSeq" id="XP_003659373.1">
    <property type="nucleotide sequence ID" value="XM_003659325.1"/>
</dbReference>
<dbReference type="HOGENOM" id="CLU_038283_0_0_1"/>
<name>G2Q1D8_THET4</name>
<feature type="compositionally biased region" description="Low complexity" evidence="1">
    <location>
        <begin position="122"/>
        <end position="133"/>
    </location>
</feature>
<keyword evidence="2" id="KW-0472">Membrane</keyword>
<dbReference type="eggNOG" id="ENOG502SW2Y">
    <property type="taxonomic scope" value="Eukaryota"/>
</dbReference>
<feature type="region of interest" description="Disordered" evidence="1">
    <location>
        <begin position="326"/>
        <end position="345"/>
    </location>
</feature>
<dbReference type="GeneID" id="11508087"/>
<sequence length="345" mass="36959">MPTDTSTITTRNPPAAGNSAESSDHGGSAIGSHRTLVITLSTVLSVLGLALAVGTVLVCLRKRRRRLPFLPRGVSPVDDDEIERWKSPRDDEKARFRAGDTDVEADAAFHEETGASSHAKHPSTSSVKKPPSVIIYNRPYDPQPPRHSTDAESRRSFAQNHPAYGGKTSFDKALPQTPVLARAPNSRAGLTDATVPGDEPFITSPKRTPSRRLSKPPPPNSATGRRSHHARARSSRSSTRSFGEYCSSSGGIGGGGDRGSRAASDMELSPRYSHDHQQQHVVRHGSQHQHSRSHATTPRGSHSRVYSSSSIPPRLSFGDEALFGGVSSPARPKFPDEGGVGRAIG</sequence>
<dbReference type="KEGG" id="mtm:MYCTH_2296309"/>
<dbReference type="OMA" id="GEDAFIP"/>
<feature type="compositionally biased region" description="Basic residues" evidence="1">
    <location>
        <begin position="225"/>
        <end position="234"/>
    </location>
</feature>
<dbReference type="Proteomes" id="UP000007322">
    <property type="component" value="Chromosome 1"/>
</dbReference>
<dbReference type="STRING" id="573729.G2Q1D8"/>
<evidence type="ECO:0000256" key="1">
    <source>
        <dbReference type="SAM" id="MobiDB-lite"/>
    </source>
</evidence>
<evidence type="ECO:0000313" key="4">
    <source>
        <dbReference type="Proteomes" id="UP000007322"/>
    </source>
</evidence>
<dbReference type="OrthoDB" id="4120617at2759"/>
<proteinExistence type="predicted"/>
<reference evidence="3 4" key="1">
    <citation type="journal article" date="2011" name="Nat. Biotechnol.">
        <title>Comparative genomic analysis of the thermophilic biomass-degrading fungi Myceliophthora thermophila and Thielavia terrestris.</title>
        <authorList>
            <person name="Berka R.M."/>
            <person name="Grigoriev I.V."/>
            <person name="Otillar R."/>
            <person name="Salamov A."/>
            <person name="Grimwood J."/>
            <person name="Reid I."/>
            <person name="Ishmael N."/>
            <person name="John T."/>
            <person name="Darmond C."/>
            <person name="Moisan M.-C."/>
            <person name="Henrissat B."/>
            <person name="Coutinho P.M."/>
            <person name="Lombard V."/>
            <person name="Natvig D.O."/>
            <person name="Lindquist E."/>
            <person name="Schmutz J."/>
            <person name="Lucas S."/>
            <person name="Harris P."/>
            <person name="Powlowski J."/>
            <person name="Bellemare A."/>
            <person name="Taylor D."/>
            <person name="Butler G."/>
            <person name="de Vries R.P."/>
            <person name="Allijn I.E."/>
            <person name="van den Brink J."/>
            <person name="Ushinsky S."/>
            <person name="Storms R."/>
            <person name="Powell A.J."/>
            <person name="Paulsen I.T."/>
            <person name="Elbourne L.D.H."/>
            <person name="Baker S.E."/>
            <person name="Magnuson J."/>
            <person name="LaBoissiere S."/>
            <person name="Clutterbuck A.J."/>
            <person name="Martinez D."/>
            <person name="Wogulis M."/>
            <person name="de Leon A.L."/>
            <person name="Rey M.W."/>
            <person name="Tsang A."/>
        </authorList>
    </citation>
    <scope>NUCLEOTIDE SEQUENCE [LARGE SCALE GENOMIC DNA]</scope>
    <source>
        <strain evidence="4">ATCC 42464 / BCRC 31852 / DSM 1799</strain>
    </source>
</reference>
<gene>
    <name evidence="3" type="ORF">MYCTH_2296309</name>
</gene>
<evidence type="ECO:0000256" key="2">
    <source>
        <dbReference type="SAM" id="Phobius"/>
    </source>
</evidence>